<proteinExistence type="predicted"/>
<protein>
    <submittedName>
        <fullName evidence="1">Uncharacterized protein</fullName>
    </submittedName>
</protein>
<dbReference type="EMBL" id="VDUW01000009">
    <property type="protein sequence ID" value="TXL62558.1"/>
    <property type="molecule type" value="Genomic_DNA"/>
</dbReference>
<dbReference type="Proteomes" id="UP000321574">
    <property type="component" value="Unassembled WGS sequence"/>
</dbReference>
<organism evidence="1 2">
    <name type="scientific">Cerasibacillus terrae</name>
    <dbReference type="NCBI Taxonomy" id="2498845"/>
    <lineage>
        <taxon>Bacteria</taxon>
        <taxon>Bacillati</taxon>
        <taxon>Bacillota</taxon>
        <taxon>Bacilli</taxon>
        <taxon>Bacillales</taxon>
        <taxon>Bacillaceae</taxon>
        <taxon>Cerasibacillus</taxon>
    </lineage>
</organism>
<sequence length="110" mass="12797">MEGYHDIITRCKKITHNFNTYHRCSSCKKGAYSGRRKILVEFNKEKVEDVDSKYNSLGNQGDKETAEIFSTLRYTKEPLLVEGRLDVGIKVDESNYKTMFRLYDATFTPI</sequence>
<reference evidence="1 2" key="1">
    <citation type="submission" date="2019-06" db="EMBL/GenBank/DDBJ databases">
        <title>Cerasibacillus sp. nov., isolated from maize field.</title>
        <authorList>
            <person name="Lin S.-Y."/>
            <person name="Tsai C.-F."/>
            <person name="Young C.-C."/>
        </authorList>
    </citation>
    <scope>NUCLEOTIDE SEQUENCE [LARGE SCALE GENOMIC DNA]</scope>
    <source>
        <strain evidence="1 2">CC-CFT480</strain>
    </source>
</reference>
<evidence type="ECO:0000313" key="2">
    <source>
        <dbReference type="Proteomes" id="UP000321574"/>
    </source>
</evidence>
<dbReference type="OrthoDB" id="2583024at2"/>
<keyword evidence="2" id="KW-1185">Reference proteome</keyword>
<accession>A0A5C8NMY6</accession>
<gene>
    <name evidence="1" type="ORF">FHP05_12195</name>
</gene>
<dbReference type="AlphaFoldDB" id="A0A5C8NMY6"/>
<name>A0A5C8NMY6_9BACI</name>
<comment type="caution">
    <text evidence="1">The sequence shown here is derived from an EMBL/GenBank/DDBJ whole genome shotgun (WGS) entry which is preliminary data.</text>
</comment>
<evidence type="ECO:0000313" key="1">
    <source>
        <dbReference type="EMBL" id="TXL62558.1"/>
    </source>
</evidence>